<feature type="transmembrane region" description="Helical" evidence="7">
    <location>
        <begin position="445"/>
        <end position="467"/>
    </location>
</feature>
<dbReference type="PANTHER" id="PTHR11119">
    <property type="entry name" value="XANTHINE-URACIL / VITAMIN C PERMEASE FAMILY MEMBER"/>
    <property type="match status" value="1"/>
</dbReference>
<feature type="transmembrane region" description="Helical" evidence="7">
    <location>
        <begin position="269"/>
        <end position="287"/>
    </location>
</feature>
<evidence type="ECO:0000313" key="9">
    <source>
        <dbReference type="Proteomes" id="UP001164746"/>
    </source>
</evidence>
<comment type="similarity">
    <text evidence="2">Belongs to the nucleobase:cation symporter-2 (NCS2) (TC 2.A.40) family.</text>
</comment>
<feature type="transmembrane region" description="Helical" evidence="7">
    <location>
        <begin position="503"/>
        <end position="521"/>
    </location>
</feature>
<keyword evidence="5 7" id="KW-0472">Membrane</keyword>
<feature type="compositionally biased region" description="Basic and acidic residues" evidence="6">
    <location>
        <begin position="1"/>
        <end position="17"/>
    </location>
</feature>
<accession>A0ABY7D8Z6</accession>
<feature type="transmembrane region" description="Helical" evidence="7">
    <location>
        <begin position="473"/>
        <end position="491"/>
    </location>
</feature>
<evidence type="ECO:0000313" key="8">
    <source>
        <dbReference type="EMBL" id="WAQ93849.1"/>
    </source>
</evidence>
<evidence type="ECO:0000256" key="1">
    <source>
        <dbReference type="ARBA" id="ARBA00004141"/>
    </source>
</evidence>
<feature type="transmembrane region" description="Helical" evidence="7">
    <location>
        <begin position="236"/>
        <end position="253"/>
    </location>
</feature>
<reference evidence="8" key="1">
    <citation type="submission" date="2022-11" db="EMBL/GenBank/DDBJ databases">
        <title>Centuries of genome instability and evolution in soft-shell clam transmissible cancer (bioRxiv).</title>
        <authorList>
            <person name="Hart S.F.M."/>
            <person name="Yonemitsu M.A."/>
            <person name="Giersch R.M."/>
            <person name="Beal B.F."/>
            <person name="Arriagada G."/>
            <person name="Davis B.W."/>
            <person name="Ostrander E.A."/>
            <person name="Goff S.P."/>
            <person name="Metzger M.J."/>
        </authorList>
    </citation>
    <scope>NUCLEOTIDE SEQUENCE</scope>
    <source>
        <strain evidence="8">MELC-2E11</strain>
        <tissue evidence="8">Siphon/mantle</tissue>
    </source>
</reference>
<evidence type="ECO:0000256" key="2">
    <source>
        <dbReference type="ARBA" id="ARBA00008821"/>
    </source>
</evidence>
<evidence type="ECO:0000256" key="5">
    <source>
        <dbReference type="ARBA" id="ARBA00023136"/>
    </source>
</evidence>
<dbReference type="InterPro" id="IPR006043">
    <property type="entry name" value="NCS2"/>
</dbReference>
<feature type="transmembrane region" description="Helical" evidence="7">
    <location>
        <begin position="203"/>
        <end position="224"/>
    </location>
</feature>
<evidence type="ECO:0000256" key="4">
    <source>
        <dbReference type="ARBA" id="ARBA00022989"/>
    </source>
</evidence>
<evidence type="ECO:0000256" key="6">
    <source>
        <dbReference type="SAM" id="MobiDB-lite"/>
    </source>
</evidence>
<keyword evidence="3 7" id="KW-0812">Transmembrane</keyword>
<keyword evidence="9" id="KW-1185">Reference proteome</keyword>
<feature type="region of interest" description="Disordered" evidence="6">
    <location>
        <begin position="1"/>
        <end position="22"/>
    </location>
</feature>
<name>A0ABY7D8Z6_MYAAR</name>
<dbReference type="EMBL" id="CP111012">
    <property type="protein sequence ID" value="WAQ93849.1"/>
    <property type="molecule type" value="Genomic_DNA"/>
</dbReference>
<comment type="subcellular location">
    <subcellularLocation>
        <location evidence="1">Membrane</location>
        <topology evidence="1">Multi-pass membrane protein</topology>
    </subcellularLocation>
</comment>
<gene>
    <name evidence="8" type="ORF">MAR_006320</name>
</gene>
<keyword evidence="4 7" id="KW-1133">Transmembrane helix</keyword>
<sequence>MNEPNKENNDAKADESSCRLGTNQNVEFHQQSGDRDAMQTKFDQNDRKVLEQTTKMKMPMVNLQMDDEESLFHYDVFENPPVPMTLFFAMQQVLMSLSRSLSTALLVADIVCARTDENFKARLLSTTLFISGVTSFLQNTIGIRLPLYQGPAMTYVVPLLAMSSLPQWKCPDLTGSTVRQLEGSLMIAGAVHMLFGLTGMVGVLLRFIGPVTIIPALTVVALYIYRATTKFAKAQWGVAMLVVATAMVLSFYLRRKNTPIPCWKRGRGFYILWFPLHKMFAVRTLSLKYTTTYEPTYKFVSFVLIACLLGWGVSAILTVAGVFSDDTSSPSYYARTDSRLAVIDETPWFLFPYPGQFGAPLFETGAFVSFMMGTISSIIDSIGDYYACAKVCDAPPPPNHAVNRGIAVEGMMSFFGGWCGAGHATSTFGGNIGAIGITRVASLRVFQLVGLIYIVFGIVGKIGAVFVTIPYSVVGGMMMINFGVLIGVMLSNMQFIDMSSTRSLAIIGMSMLIALMTPYWIETTDEPINTGIPTLDNLFTMLLANPAFVAGVLACFMDNTIPGSDEERGMVSWKKSLGVDEDDLDTETKVINKEVERRRKVMQTVYTVPYCATLLKKMPFLRFIPFYPKGN</sequence>
<proteinExistence type="inferred from homology"/>
<dbReference type="Proteomes" id="UP001164746">
    <property type="component" value="Chromosome 1"/>
</dbReference>
<organism evidence="8 9">
    <name type="scientific">Mya arenaria</name>
    <name type="common">Soft-shell clam</name>
    <dbReference type="NCBI Taxonomy" id="6604"/>
    <lineage>
        <taxon>Eukaryota</taxon>
        <taxon>Metazoa</taxon>
        <taxon>Spiralia</taxon>
        <taxon>Lophotrochozoa</taxon>
        <taxon>Mollusca</taxon>
        <taxon>Bivalvia</taxon>
        <taxon>Autobranchia</taxon>
        <taxon>Heteroconchia</taxon>
        <taxon>Euheterodonta</taxon>
        <taxon>Imparidentia</taxon>
        <taxon>Neoheterodontei</taxon>
        <taxon>Myida</taxon>
        <taxon>Myoidea</taxon>
        <taxon>Myidae</taxon>
        <taxon>Mya</taxon>
    </lineage>
</organism>
<evidence type="ECO:0000256" key="3">
    <source>
        <dbReference type="ARBA" id="ARBA00022692"/>
    </source>
</evidence>
<dbReference type="Pfam" id="PF00860">
    <property type="entry name" value="Xan_ur_permease"/>
    <property type="match status" value="2"/>
</dbReference>
<feature type="transmembrane region" description="Helical" evidence="7">
    <location>
        <begin position="299"/>
        <end position="323"/>
    </location>
</feature>
<evidence type="ECO:0000256" key="7">
    <source>
        <dbReference type="SAM" id="Phobius"/>
    </source>
</evidence>
<protein>
    <submittedName>
        <fullName evidence="8">S23A2-like protein</fullName>
    </submittedName>
</protein>
<feature type="transmembrane region" description="Helical" evidence="7">
    <location>
        <begin position="541"/>
        <end position="561"/>
    </location>
</feature>